<dbReference type="PANTHER" id="PTHR43335">
    <property type="entry name" value="ABC TRANSPORTER, ATP-BINDING PROTEIN"/>
    <property type="match status" value="1"/>
</dbReference>
<dbReference type="InterPro" id="IPR027417">
    <property type="entry name" value="P-loop_NTPase"/>
</dbReference>
<evidence type="ECO:0000259" key="5">
    <source>
        <dbReference type="PROSITE" id="PS50893"/>
    </source>
</evidence>
<dbReference type="SMART" id="SM00382">
    <property type="entry name" value="AAA"/>
    <property type="match status" value="1"/>
</dbReference>
<dbReference type="InterPro" id="IPR003593">
    <property type="entry name" value="AAA+_ATPase"/>
</dbReference>
<evidence type="ECO:0000256" key="1">
    <source>
        <dbReference type="ARBA" id="ARBA00005417"/>
    </source>
</evidence>
<evidence type="ECO:0000313" key="7">
    <source>
        <dbReference type="Proteomes" id="UP001250538"/>
    </source>
</evidence>
<dbReference type="Proteomes" id="UP001250538">
    <property type="component" value="Unassembled WGS sequence"/>
</dbReference>
<name>A0AAJ2N680_9BACL</name>
<sequence length="302" mass="34071">MNALEVHGLKKKYKDTYVVKGVTFEVKRGELFGFLGKNGAGKSTTINMLTGIVRPTEGSIHILGENHARINEIKSKIGVMPDAANYYYDMTALGHLIYFSELKRMKSKRDDLVELLGIVGLRGHEESKVRGFSFGMKKKLGIAQALLGDPELIFLDEPTSGLDPESAVDIQQIIRNLHIQGKTIFLTSHNLHEVEMLCSRIAIMEQGVITKYGTMEDLRKEYQQHIELLCKISPLSSEQGEHIKKQLIDIAENLAVSEREITCTITDEEAIPDIVQTLVDNKVRLYKLEPKQVTLEDIFFEK</sequence>
<dbReference type="EMBL" id="JAVYAA010000006">
    <property type="protein sequence ID" value="MDT8978781.1"/>
    <property type="molecule type" value="Genomic_DNA"/>
</dbReference>
<feature type="domain" description="ABC transporter" evidence="5">
    <location>
        <begin position="4"/>
        <end position="231"/>
    </location>
</feature>
<dbReference type="Pfam" id="PF13732">
    <property type="entry name" value="DrrA1-3_C"/>
    <property type="match status" value="1"/>
</dbReference>
<dbReference type="InterPro" id="IPR003439">
    <property type="entry name" value="ABC_transporter-like_ATP-bd"/>
</dbReference>
<dbReference type="GO" id="GO:0005524">
    <property type="term" value="F:ATP binding"/>
    <property type="evidence" value="ECO:0007669"/>
    <property type="project" value="UniProtKB-KW"/>
</dbReference>
<dbReference type="RefSeq" id="WP_072732225.1">
    <property type="nucleotide sequence ID" value="NZ_JAVYAA010000006.1"/>
</dbReference>
<evidence type="ECO:0000313" key="6">
    <source>
        <dbReference type="EMBL" id="MDT8978781.1"/>
    </source>
</evidence>
<dbReference type="PANTHER" id="PTHR43335:SF4">
    <property type="entry name" value="ABC TRANSPORTER, ATP-BINDING PROTEIN"/>
    <property type="match status" value="1"/>
</dbReference>
<proteinExistence type="inferred from homology"/>
<comment type="similarity">
    <text evidence="1">Belongs to the ABC transporter superfamily.</text>
</comment>
<keyword evidence="2" id="KW-0813">Transport</keyword>
<protein>
    <submittedName>
        <fullName evidence="6">ABC transporter ATP-binding protein</fullName>
    </submittedName>
</protein>
<dbReference type="CDD" id="cd03230">
    <property type="entry name" value="ABC_DR_subfamily_A"/>
    <property type="match status" value="1"/>
</dbReference>
<dbReference type="SUPFAM" id="SSF52540">
    <property type="entry name" value="P-loop containing nucleoside triphosphate hydrolases"/>
    <property type="match status" value="1"/>
</dbReference>
<keyword evidence="7" id="KW-1185">Reference proteome</keyword>
<dbReference type="GO" id="GO:0016887">
    <property type="term" value="F:ATP hydrolysis activity"/>
    <property type="evidence" value="ECO:0007669"/>
    <property type="project" value="InterPro"/>
</dbReference>
<reference evidence="7" key="1">
    <citation type="submission" date="2023-09" db="EMBL/GenBank/DDBJ databases">
        <title>Paenibacillus sp. chi10 Genome sequencing and assembly.</title>
        <authorList>
            <person name="Kim I."/>
        </authorList>
    </citation>
    <scope>NUCLEOTIDE SEQUENCE [LARGE SCALE GENOMIC DNA]</scope>
    <source>
        <strain evidence="7">chi10</strain>
    </source>
</reference>
<keyword evidence="3" id="KW-0547">Nucleotide-binding</keyword>
<comment type="caution">
    <text evidence="6">The sequence shown here is derived from an EMBL/GenBank/DDBJ whole genome shotgun (WGS) entry which is preliminary data.</text>
</comment>
<dbReference type="Pfam" id="PF00005">
    <property type="entry name" value="ABC_tran"/>
    <property type="match status" value="1"/>
</dbReference>
<dbReference type="InterPro" id="IPR025302">
    <property type="entry name" value="DrrA1/2-like_C"/>
</dbReference>
<keyword evidence="4 6" id="KW-0067">ATP-binding</keyword>
<evidence type="ECO:0000256" key="4">
    <source>
        <dbReference type="ARBA" id="ARBA00022840"/>
    </source>
</evidence>
<evidence type="ECO:0000256" key="2">
    <source>
        <dbReference type="ARBA" id="ARBA00022448"/>
    </source>
</evidence>
<dbReference type="PROSITE" id="PS50893">
    <property type="entry name" value="ABC_TRANSPORTER_2"/>
    <property type="match status" value="1"/>
</dbReference>
<gene>
    <name evidence="6" type="ORF">RQP50_21325</name>
</gene>
<evidence type="ECO:0000256" key="3">
    <source>
        <dbReference type="ARBA" id="ARBA00022741"/>
    </source>
</evidence>
<accession>A0AAJ2N680</accession>
<dbReference type="AlphaFoldDB" id="A0AAJ2N680"/>
<dbReference type="Gene3D" id="3.40.50.300">
    <property type="entry name" value="P-loop containing nucleotide triphosphate hydrolases"/>
    <property type="match status" value="1"/>
</dbReference>
<dbReference type="PROSITE" id="PS00211">
    <property type="entry name" value="ABC_TRANSPORTER_1"/>
    <property type="match status" value="1"/>
</dbReference>
<dbReference type="InterPro" id="IPR017871">
    <property type="entry name" value="ABC_transporter-like_CS"/>
</dbReference>
<organism evidence="6 7">
    <name type="scientific">Paenibacillus suaedae</name>
    <dbReference type="NCBI Taxonomy" id="3077233"/>
    <lineage>
        <taxon>Bacteria</taxon>
        <taxon>Bacillati</taxon>
        <taxon>Bacillota</taxon>
        <taxon>Bacilli</taxon>
        <taxon>Bacillales</taxon>
        <taxon>Paenibacillaceae</taxon>
        <taxon>Paenibacillus</taxon>
    </lineage>
</organism>